<dbReference type="EMBL" id="BTSX01000005">
    <property type="protein sequence ID" value="GMS99795.1"/>
    <property type="molecule type" value="Genomic_DNA"/>
</dbReference>
<sequence>AVHSEMRPATAIVHLSYSQQDMANNATETLDEVLSTVVYMSQSRTMNAMLYCRIFIAVAGLLLGVTIPMFRSKFVAHGSLLMLLMQHCAWNVMLSFISLIDALITAYTFTTWEKPEDLIAFNDGYSCFHRKIWHIYAVYGTMTSMFAITIERTVASNFYKTYEKSSKRLGYVLSVGQFALASLFLAGAIIMYDFSETRAHCFVVTRGGETFHRPLAATSLVLEIVCLVIFCCQLRVNRRRLSRDYCGGLSEKYQITENVRALKLLVPVVISHISLTVLTAASFYIFTFIDMEAHTKAITEESLGFLHLHAVIVPVFMLLRHWRKERLLQKTSRLNRLQGAALMTEHDKVIMKDW</sequence>
<comment type="caution">
    <text evidence="6">The sequence shown here is derived from an EMBL/GenBank/DDBJ whole genome shotgun (WGS) entry which is preliminary data.</text>
</comment>
<dbReference type="GO" id="GO:0016020">
    <property type="term" value="C:membrane"/>
    <property type="evidence" value="ECO:0007669"/>
    <property type="project" value="UniProtKB-SubCell"/>
</dbReference>
<keyword evidence="7" id="KW-1185">Reference proteome</keyword>
<proteinExistence type="predicted"/>
<evidence type="ECO:0000313" key="6">
    <source>
        <dbReference type="EMBL" id="GMS99795.1"/>
    </source>
</evidence>
<feature type="transmembrane region" description="Helical" evidence="5">
    <location>
        <begin position="48"/>
        <end position="67"/>
    </location>
</feature>
<dbReference type="InterPro" id="IPR053286">
    <property type="entry name" value="Nematode_rcpt-like_srab"/>
</dbReference>
<feature type="transmembrane region" description="Helical" evidence="5">
    <location>
        <begin position="132"/>
        <end position="150"/>
    </location>
</feature>
<evidence type="ECO:0000256" key="1">
    <source>
        <dbReference type="ARBA" id="ARBA00004141"/>
    </source>
</evidence>
<feature type="transmembrane region" description="Helical" evidence="5">
    <location>
        <begin position="88"/>
        <end position="112"/>
    </location>
</feature>
<evidence type="ECO:0000256" key="4">
    <source>
        <dbReference type="ARBA" id="ARBA00023136"/>
    </source>
</evidence>
<feature type="non-terminal residue" evidence="6">
    <location>
        <position position="1"/>
    </location>
</feature>
<dbReference type="AlphaFoldDB" id="A0AAV5TZV6"/>
<name>A0AAV5TZV6_9BILA</name>
<reference evidence="6" key="1">
    <citation type="submission" date="2023-10" db="EMBL/GenBank/DDBJ databases">
        <title>Genome assembly of Pristionchus species.</title>
        <authorList>
            <person name="Yoshida K."/>
            <person name="Sommer R.J."/>
        </authorList>
    </citation>
    <scope>NUCLEOTIDE SEQUENCE</scope>
    <source>
        <strain evidence="6">RS0144</strain>
    </source>
</reference>
<evidence type="ECO:0000256" key="2">
    <source>
        <dbReference type="ARBA" id="ARBA00022692"/>
    </source>
</evidence>
<evidence type="ECO:0000256" key="3">
    <source>
        <dbReference type="ARBA" id="ARBA00022989"/>
    </source>
</evidence>
<feature type="transmembrane region" description="Helical" evidence="5">
    <location>
        <begin position="264"/>
        <end position="285"/>
    </location>
</feature>
<feature type="transmembrane region" description="Helical" evidence="5">
    <location>
        <begin position="305"/>
        <end position="322"/>
    </location>
</feature>
<dbReference type="PANTHER" id="PTHR46561:SF11">
    <property type="entry name" value="SERPENTINE RECEPTOR CLASS ALPHA_BETA-14"/>
    <property type="match status" value="1"/>
</dbReference>
<dbReference type="Proteomes" id="UP001432027">
    <property type="component" value="Unassembled WGS sequence"/>
</dbReference>
<comment type="subcellular location">
    <subcellularLocation>
        <location evidence="1">Membrane</location>
        <topology evidence="1">Multi-pass membrane protein</topology>
    </subcellularLocation>
</comment>
<dbReference type="InterPro" id="IPR019408">
    <property type="entry name" value="7TM_GPCR_serpentine_rcpt_Srab"/>
</dbReference>
<feature type="transmembrane region" description="Helical" evidence="5">
    <location>
        <begin position="171"/>
        <end position="194"/>
    </location>
</feature>
<keyword evidence="2 5" id="KW-0812">Transmembrane</keyword>
<keyword evidence="3 5" id="KW-1133">Transmembrane helix</keyword>
<evidence type="ECO:0000313" key="7">
    <source>
        <dbReference type="Proteomes" id="UP001432027"/>
    </source>
</evidence>
<gene>
    <name evidence="6" type="ORF">PENTCL1PPCAC_21970</name>
</gene>
<dbReference type="PANTHER" id="PTHR46561">
    <property type="entry name" value="SERPENTINE RECEPTOR, CLASS AB (CLASS A-LIKE)-RELATED"/>
    <property type="match status" value="1"/>
</dbReference>
<protein>
    <recommendedName>
        <fullName evidence="8">G protein-coupled receptor</fullName>
    </recommendedName>
</protein>
<feature type="transmembrane region" description="Helical" evidence="5">
    <location>
        <begin position="214"/>
        <end position="234"/>
    </location>
</feature>
<dbReference type="Pfam" id="PF10292">
    <property type="entry name" value="7TM_GPCR_Srab"/>
    <property type="match status" value="1"/>
</dbReference>
<organism evidence="6 7">
    <name type="scientific">Pristionchus entomophagus</name>
    <dbReference type="NCBI Taxonomy" id="358040"/>
    <lineage>
        <taxon>Eukaryota</taxon>
        <taxon>Metazoa</taxon>
        <taxon>Ecdysozoa</taxon>
        <taxon>Nematoda</taxon>
        <taxon>Chromadorea</taxon>
        <taxon>Rhabditida</taxon>
        <taxon>Rhabditina</taxon>
        <taxon>Diplogasteromorpha</taxon>
        <taxon>Diplogasteroidea</taxon>
        <taxon>Neodiplogasteridae</taxon>
        <taxon>Pristionchus</taxon>
    </lineage>
</organism>
<dbReference type="Gene3D" id="1.20.1070.10">
    <property type="entry name" value="Rhodopsin 7-helix transmembrane proteins"/>
    <property type="match status" value="1"/>
</dbReference>
<evidence type="ECO:0000256" key="5">
    <source>
        <dbReference type="SAM" id="Phobius"/>
    </source>
</evidence>
<keyword evidence="4 5" id="KW-0472">Membrane</keyword>
<accession>A0AAV5TZV6</accession>
<evidence type="ECO:0008006" key="8">
    <source>
        <dbReference type="Google" id="ProtNLM"/>
    </source>
</evidence>